<name>A0A545SXM9_9GAMM</name>
<keyword evidence="1" id="KW-1133">Transmembrane helix</keyword>
<protein>
    <submittedName>
        <fullName evidence="2">Thiamine biosynthesis protein ThiC</fullName>
    </submittedName>
</protein>
<feature type="transmembrane region" description="Helical" evidence="1">
    <location>
        <begin position="103"/>
        <end position="133"/>
    </location>
</feature>
<comment type="caution">
    <text evidence="2">The sequence shown here is derived from an EMBL/GenBank/DDBJ whole genome shotgun (WGS) entry which is preliminary data.</text>
</comment>
<keyword evidence="1" id="KW-0812">Transmembrane</keyword>
<dbReference type="RefSeq" id="WP_142929350.1">
    <property type="nucleotide sequence ID" value="NZ_ML660105.1"/>
</dbReference>
<keyword evidence="3" id="KW-1185">Reference proteome</keyword>
<evidence type="ECO:0000313" key="3">
    <source>
        <dbReference type="Proteomes" id="UP000319732"/>
    </source>
</evidence>
<dbReference type="Proteomes" id="UP000319732">
    <property type="component" value="Unassembled WGS sequence"/>
</dbReference>
<organism evidence="2 3">
    <name type="scientific">Exilibacterium tricleocarpae</name>
    <dbReference type="NCBI Taxonomy" id="2591008"/>
    <lineage>
        <taxon>Bacteria</taxon>
        <taxon>Pseudomonadati</taxon>
        <taxon>Pseudomonadota</taxon>
        <taxon>Gammaproteobacteria</taxon>
        <taxon>Cellvibrionales</taxon>
        <taxon>Cellvibrionaceae</taxon>
        <taxon>Exilibacterium</taxon>
    </lineage>
</organism>
<reference evidence="2 3" key="1">
    <citation type="submission" date="2019-06" db="EMBL/GenBank/DDBJ databases">
        <title>Whole genome sequence for Cellvibrionaceae sp. R142.</title>
        <authorList>
            <person name="Wang G."/>
        </authorList>
    </citation>
    <scope>NUCLEOTIDE SEQUENCE [LARGE SCALE GENOMIC DNA]</scope>
    <source>
        <strain evidence="2 3">R142</strain>
    </source>
</reference>
<keyword evidence="1" id="KW-0472">Membrane</keyword>
<feature type="transmembrane region" description="Helical" evidence="1">
    <location>
        <begin position="40"/>
        <end position="61"/>
    </location>
</feature>
<dbReference type="OrthoDB" id="6383392at2"/>
<feature type="transmembrane region" description="Helical" evidence="1">
    <location>
        <begin position="12"/>
        <end position="34"/>
    </location>
</feature>
<evidence type="ECO:0000256" key="1">
    <source>
        <dbReference type="SAM" id="Phobius"/>
    </source>
</evidence>
<accession>A0A545SXM9</accession>
<sequence length="207" mass="21919">MEFTNLRTVKITSYLLLALAVTQAFYTALYIAEVNIPRQLLWGLEGFLFTILIAFAGAAMVQAKNYQVGWSAIAFSAVLNVVQVSIGLTMFGPFREAASQLDALGLVAGSVVALSFMIYYAAKLLLGFAALIFGIAKMTDGAKALGGLTVLVGVVAMFANAILIVFGRDAFLPSAVAGGSGAFATLLLAFCLTSVVREDEERLKKSL</sequence>
<dbReference type="EMBL" id="VHSG01000027">
    <property type="protein sequence ID" value="TQV69711.1"/>
    <property type="molecule type" value="Genomic_DNA"/>
</dbReference>
<proteinExistence type="predicted"/>
<dbReference type="AlphaFoldDB" id="A0A545SXM9"/>
<evidence type="ECO:0000313" key="2">
    <source>
        <dbReference type="EMBL" id="TQV69711.1"/>
    </source>
</evidence>
<feature type="transmembrane region" description="Helical" evidence="1">
    <location>
        <begin position="68"/>
        <end position="91"/>
    </location>
</feature>
<feature type="transmembrane region" description="Helical" evidence="1">
    <location>
        <begin position="172"/>
        <end position="196"/>
    </location>
</feature>
<gene>
    <name evidence="2" type="ORF">FKG94_23255</name>
</gene>
<feature type="transmembrane region" description="Helical" evidence="1">
    <location>
        <begin position="145"/>
        <end position="166"/>
    </location>
</feature>